<dbReference type="RefSeq" id="WP_264987232.1">
    <property type="nucleotide sequence ID" value="NZ_BRZA01000001.1"/>
</dbReference>
<dbReference type="EMBL" id="BRZA01000001">
    <property type="protein sequence ID" value="GLC87509.1"/>
    <property type="molecule type" value="Genomic_DNA"/>
</dbReference>
<organism evidence="1 2">
    <name type="scientific">Lysinibacillus piscis</name>
    <dbReference type="NCBI Taxonomy" id="2518931"/>
    <lineage>
        <taxon>Bacteria</taxon>
        <taxon>Bacillati</taxon>
        <taxon>Bacillota</taxon>
        <taxon>Bacilli</taxon>
        <taxon>Bacillales</taxon>
        <taxon>Bacillaceae</taxon>
        <taxon>Lysinibacillus</taxon>
    </lineage>
</organism>
<gene>
    <name evidence="1" type="ORF">LYSBPC_06360</name>
</gene>
<keyword evidence="2" id="KW-1185">Reference proteome</keyword>
<dbReference type="InterPro" id="IPR046028">
    <property type="entry name" value="DUF5986"/>
</dbReference>
<sequence>MDFLKNELFMRKLVRSFAENTENTLDEIEINYNMDSGNFRHGGSWDIRFGRIENSVKDNDDIIVLNRERGIWKYKATMHLLLGALFIFTKEKNLDKVIKEKHATESIHYFHALVFLNDKTKSNETIQLTLFDLYDKEFEDRRQAEVQKILMECYSLVKQVYFVVGTEREKQIVEVKVQHYNNKFEFLKEVDLSHYISKGEYEDVLPNINKYVAESSPKSLVGIKSGLKKRYEKQIADRKKEKQDKENQES</sequence>
<dbReference type="Pfam" id="PF19448">
    <property type="entry name" value="DUF5986"/>
    <property type="match status" value="1"/>
</dbReference>
<proteinExistence type="predicted"/>
<comment type="caution">
    <text evidence="1">The sequence shown here is derived from an EMBL/GenBank/DDBJ whole genome shotgun (WGS) entry which is preliminary data.</text>
</comment>
<accession>A0ABQ5NGU8</accession>
<evidence type="ECO:0000313" key="1">
    <source>
        <dbReference type="EMBL" id="GLC87509.1"/>
    </source>
</evidence>
<evidence type="ECO:0000313" key="2">
    <source>
        <dbReference type="Proteomes" id="UP001065593"/>
    </source>
</evidence>
<name>A0ABQ5NGU8_9BACI</name>
<reference evidence="1" key="1">
    <citation type="submission" date="2022-08" db="EMBL/GenBank/DDBJ databases">
        <title>Draft genome sequence of Lysinibacillus sp. strain KH24.</title>
        <authorList>
            <person name="Kanbe H."/>
            <person name="Itoh H."/>
        </authorList>
    </citation>
    <scope>NUCLEOTIDE SEQUENCE</scope>
    <source>
        <strain evidence="1">KH24</strain>
    </source>
</reference>
<dbReference type="Proteomes" id="UP001065593">
    <property type="component" value="Unassembled WGS sequence"/>
</dbReference>
<protein>
    <submittedName>
        <fullName evidence="1">Uncharacterized protein</fullName>
    </submittedName>
</protein>